<accession>A0A7J5LTF1</accession>
<dbReference type="PANTHER" id="PTHR21163">
    <property type="entry name" value="PROTEIN G12"/>
    <property type="match status" value="1"/>
</dbReference>
<proteinExistence type="predicted"/>
<dbReference type="EMBL" id="WCIF01000117">
    <property type="protein sequence ID" value="KAB5426580.1"/>
    <property type="molecule type" value="Genomic_DNA"/>
</dbReference>
<dbReference type="RefSeq" id="WP_151851581.1">
    <property type="nucleotide sequence ID" value="NZ_WCIF01000117.1"/>
</dbReference>
<protein>
    <submittedName>
        <fullName evidence="1">Uncharacterized protein</fullName>
    </submittedName>
</protein>
<dbReference type="PANTHER" id="PTHR21163:SF1">
    <property type="entry name" value="PROTEIN G12"/>
    <property type="match status" value="1"/>
</dbReference>
<name>A0A7J5LTF1_PHOVU</name>
<evidence type="ECO:0000313" key="1">
    <source>
        <dbReference type="EMBL" id="KAB5426580.1"/>
    </source>
</evidence>
<evidence type="ECO:0000313" key="2">
    <source>
        <dbReference type="Proteomes" id="UP000462885"/>
    </source>
</evidence>
<feature type="non-terminal residue" evidence="1">
    <location>
        <position position="1"/>
    </location>
</feature>
<comment type="caution">
    <text evidence="1">The sequence shown here is derived from an EMBL/GenBank/DDBJ whole genome shotgun (WGS) entry which is preliminary data.</text>
</comment>
<gene>
    <name evidence="1" type="ORF">F9Z94_23610</name>
</gene>
<organism evidence="1 2">
    <name type="scientific">Phocaeicola vulgatus</name>
    <name type="common">Bacteroides vulgatus</name>
    <dbReference type="NCBI Taxonomy" id="821"/>
    <lineage>
        <taxon>Bacteria</taxon>
        <taxon>Pseudomonadati</taxon>
        <taxon>Bacteroidota</taxon>
        <taxon>Bacteroidia</taxon>
        <taxon>Bacteroidales</taxon>
        <taxon>Bacteroidaceae</taxon>
        <taxon>Phocaeicola</taxon>
    </lineage>
</organism>
<sequence length="208" mass="23606">KFVVLVVFLGIAAFAKAELADDLNEFLELVPQKKVVQTALRYFTSDKEVRGFVKYLKQDEFKAAWVLVTEHEEVQKFVAYLQSKGVDVVPTLNKVADFLHLPHFPNSGELRFGHDAAVYKKGKGLKGLVEDVLALLPFDKLEKLFKEKLESSPDFKELYDTVAGFNYEEVEKFVQESKELTAVLTKLGGYGLDLEGYLKAVKDFFGWN</sequence>
<dbReference type="AlphaFoldDB" id="A0A7J5LTF1"/>
<dbReference type="Proteomes" id="UP000462885">
    <property type="component" value="Unassembled WGS sequence"/>
</dbReference>
<dbReference type="Pfam" id="PF06757">
    <property type="entry name" value="Ins_allergen_rp"/>
    <property type="match status" value="1"/>
</dbReference>
<reference evidence="1 2" key="1">
    <citation type="submission" date="2019-10" db="EMBL/GenBank/DDBJ databases">
        <title>Genome Sequence and Assembly of iSURF_14.</title>
        <authorList>
            <person name="Wucher B.R."/>
            <person name="Ruoff K.L."/>
            <person name="Price C.E."/>
            <person name="Valls R.R."/>
            <person name="O'Toole G.A."/>
        </authorList>
    </citation>
    <scope>NUCLEOTIDE SEQUENCE [LARGE SCALE GENOMIC DNA]</scope>
    <source>
        <strain evidence="1 2">ANK132K_3B</strain>
    </source>
</reference>
<dbReference type="InterPro" id="IPR010629">
    <property type="entry name" value="Ins_allergen"/>
</dbReference>